<dbReference type="InterPro" id="IPR045864">
    <property type="entry name" value="aa-tRNA-synth_II/BPL/LPL"/>
</dbReference>
<evidence type="ECO:0000256" key="3">
    <source>
        <dbReference type="ARBA" id="ARBA00022741"/>
    </source>
</evidence>
<dbReference type="SUPFAM" id="SSF55681">
    <property type="entry name" value="Class II aaRS and biotin synthetases"/>
    <property type="match status" value="1"/>
</dbReference>
<dbReference type="InterPro" id="IPR004523">
    <property type="entry name" value="Asp-tRNA_synthase_2"/>
</dbReference>
<keyword evidence="2" id="KW-0436">Ligase</keyword>
<dbReference type="GO" id="GO:0004815">
    <property type="term" value="F:aspartate-tRNA ligase activity"/>
    <property type="evidence" value="ECO:0007669"/>
    <property type="project" value="InterPro"/>
</dbReference>
<evidence type="ECO:0000313" key="7">
    <source>
        <dbReference type="Proteomes" id="UP001153365"/>
    </source>
</evidence>
<dbReference type="GO" id="GO:0003723">
    <property type="term" value="F:RNA binding"/>
    <property type="evidence" value="ECO:0007669"/>
    <property type="project" value="TreeGrafter"/>
</dbReference>
<dbReference type="GO" id="GO:0005829">
    <property type="term" value="C:cytosol"/>
    <property type="evidence" value="ECO:0007669"/>
    <property type="project" value="TreeGrafter"/>
</dbReference>
<comment type="caution">
    <text evidence="6">The sequence shown here is derived from an EMBL/GenBank/DDBJ whole genome shotgun (WGS) entry which is preliminary data.</text>
</comment>
<organism evidence="6 7">
    <name type="scientific">Phakopsora pachyrhizi</name>
    <name type="common">Asian soybean rust disease fungus</name>
    <dbReference type="NCBI Taxonomy" id="170000"/>
    <lineage>
        <taxon>Eukaryota</taxon>
        <taxon>Fungi</taxon>
        <taxon>Dikarya</taxon>
        <taxon>Basidiomycota</taxon>
        <taxon>Pucciniomycotina</taxon>
        <taxon>Pucciniomycetes</taxon>
        <taxon>Pucciniales</taxon>
        <taxon>Phakopsoraceae</taxon>
        <taxon>Phakopsora</taxon>
    </lineage>
</organism>
<evidence type="ECO:0000256" key="4">
    <source>
        <dbReference type="ARBA" id="ARBA00022840"/>
    </source>
</evidence>
<accession>A0AAV0B5X0</accession>
<dbReference type="InterPro" id="IPR004364">
    <property type="entry name" value="Aa-tRNA-synt_II"/>
</dbReference>
<reference evidence="6" key="1">
    <citation type="submission" date="2022-06" db="EMBL/GenBank/DDBJ databases">
        <authorList>
            <consortium name="SYNGENTA / RWTH Aachen University"/>
        </authorList>
    </citation>
    <scope>NUCLEOTIDE SEQUENCE</scope>
</reference>
<evidence type="ECO:0000313" key="6">
    <source>
        <dbReference type="EMBL" id="CAH7681041.1"/>
    </source>
</evidence>
<evidence type="ECO:0000259" key="5">
    <source>
        <dbReference type="Pfam" id="PF00152"/>
    </source>
</evidence>
<dbReference type="Pfam" id="PF00152">
    <property type="entry name" value="tRNA-synt_2"/>
    <property type="match status" value="1"/>
</dbReference>
<dbReference type="GO" id="GO:0006422">
    <property type="term" value="P:aspartyl-tRNA aminoacylation"/>
    <property type="evidence" value="ECO:0007669"/>
    <property type="project" value="InterPro"/>
</dbReference>
<keyword evidence="1" id="KW-0963">Cytoplasm</keyword>
<dbReference type="Gene3D" id="3.30.930.10">
    <property type="entry name" value="Bira Bifunctional Protein, Domain 2"/>
    <property type="match status" value="1"/>
</dbReference>
<dbReference type="EMBL" id="CALTRL010003377">
    <property type="protein sequence ID" value="CAH7681041.1"/>
    <property type="molecule type" value="Genomic_DNA"/>
</dbReference>
<keyword evidence="7" id="KW-1185">Reference proteome</keyword>
<keyword evidence="3" id="KW-0547">Nucleotide-binding</keyword>
<dbReference type="Proteomes" id="UP001153365">
    <property type="component" value="Unassembled WGS sequence"/>
</dbReference>
<protein>
    <recommendedName>
        <fullName evidence="5">Aminoacyl-tRNA synthetase class II (D/K/N) domain-containing protein</fullName>
    </recommendedName>
</protein>
<proteinExistence type="predicted"/>
<feature type="domain" description="Aminoacyl-tRNA synthetase class II (D/K/N)" evidence="5">
    <location>
        <begin position="91"/>
        <end position="176"/>
    </location>
</feature>
<evidence type="ECO:0000256" key="1">
    <source>
        <dbReference type="ARBA" id="ARBA00022490"/>
    </source>
</evidence>
<dbReference type="AlphaFoldDB" id="A0AAV0B5X0"/>
<dbReference type="PANTHER" id="PTHR43450:SF1">
    <property type="entry name" value="ASPARTATE--TRNA LIGASE, CYTOPLASMIC"/>
    <property type="match status" value="1"/>
</dbReference>
<sequence length="176" mass="20191">MWGGTEGKSAFSNYTSKQSLLHVRNQICTMFEHYIKEFNIQNLNQPNPEQFNKMLESEKKEIAKKTDNISVHPDPTAPKADTPAQNFCRTTPVNQAIFKVKSRICNIFRSYLDKQGFIEIHIPKIQGAATELGASIFKLQYFDQTAFLAQLPQLAKQMAITADFERVYEIRPVFRA</sequence>
<dbReference type="GO" id="GO:0017101">
    <property type="term" value="C:aminoacyl-tRNA synthetase multienzyme complex"/>
    <property type="evidence" value="ECO:0007669"/>
    <property type="project" value="TreeGrafter"/>
</dbReference>
<gene>
    <name evidence="6" type="ORF">PPACK8108_LOCUS13582</name>
</gene>
<name>A0AAV0B5X0_PHAPC</name>
<evidence type="ECO:0000256" key="2">
    <source>
        <dbReference type="ARBA" id="ARBA00022598"/>
    </source>
</evidence>
<dbReference type="PANTHER" id="PTHR43450">
    <property type="entry name" value="ASPARTYL-TRNA SYNTHETASE"/>
    <property type="match status" value="1"/>
</dbReference>
<keyword evidence="4" id="KW-0067">ATP-binding</keyword>
<dbReference type="GO" id="GO:0005524">
    <property type="term" value="F:ATP binding"/>
    <property type="evidence" value="ECO:0007669"/>
    <property type="project" value="InterPro"/>
</dbReference>